<protein>
    <submittedName>
        <fullName evidence="2">Uncharacterized protein</fullName>
    </submittedName>
</protein>
<name>A0AA40F9U5_9PEZI</name>
<evidence type="ECO:0000313" key="2">
    <source>
        <dbReference type="EMBL" id="KAK0753878.1"/>
    </source>
</evidence>
<comment type="caution">
    <text evidence="2">The sequence shown here is derived from an EMBL/GenBank/DDBJ whole genome shotgun (WGS) entry which is preliminary data.</text>
</comment>
<feature type="region of interest" description="Disordered" evidence="1">
    <location>
        <begin position="212"/>
        <end position="242"/>
    </location>
</feature>
<gene>
    <name evidence="2" type="ORF">B0T18DRAFT_385850</name>
</gene>
<accession>A0AA40F9U5</accession>
<dbReference type="Proteomes" id="UP001172155">
    <property type="component" value="Unassembled WGS sequence"/>
</dbReference>
<proteinExistence type="predicted"/>
<sequence>MALSSSKQGDKDRSERRRRHGPVAAFPMPSPEPFSINHMIRQHPRTRLFVAPIKWTSEQPRLLGCQFVLKPPKKIPRSGNAGQHTKHEHTEHETRHSRRGPTEAASPSTPATIREAAEWAVKCLLRPHDILVGTRYDLIFRFDRRMAIRLGADAVFSRSPSTTIPTVAYLDLRTLNRLRMKRRCRFRPTNKAEDPYIAAMLIALAQGQRHTQGNTAADTVSPSGSTLSGSMLSGSTPSSTSSEAAGTVTEAAICFKVHLLALDTDTSSLYYYAARIPAAFLDRLNMPSRYFPGEPVLISYRCIPLRRLEERVLRSLVRALST</sequence>
<dbReference type="EMBL" id="JAUKUD010000001">
    <property type="protein sequence ID" value="KAK0753878.1"/>
    <property type="molecule type" value="Genomic_DNA"/>
</dbReference>
<evidence type="ECO:0000256" key="1">
    <source>
        <dbReference type="SAM" id="MobiDB-lite"/>
    </source>
</evidence>
<evidence type="ECO:0000313" key="3">
    <source>
        <dbReference type="Proteomes" id="UP001172155"/>
    </source>
</evidence>
<keyword evidence="3" id="KW-1185">Reference proteome</keyword>
<feature type="region of interest" description="Disordered" evidence="1">
    <location>
        <begin position="73"/>
        <end position="111"/>
    </location>
</feature>
<dbReference type="AlphaFoldDB" id="A0AA40F9U5"/>
<feature type="region of interest" description="Disordered" evidence="1">
    <location>
        <begin position="1"/>
        <end position="34"/>
    </location>
</feature>
<feature type="compositionally biased region" description="Low complexity" evidence="1">
    <location>
        <begin position="221"/>
        <end position="242"/>
    </location>
</feature>
<organism evidence="2 3">
    <name type="scientific">Schizothecium vesticola</name>
    <dbReference type="NCBI Taxonomy" id="314040"/>
    <lineage>
        <taxon>Eukaryota</taxon>
        <taxon>Fungi</taxon>
        <taxon>Dikarya</taxon>
        <taxon>Ascomycota</taxon>
        <taxon>Pezizomycotina</taxon>
        <taxon>Sordariomycetes</taxon>
        <taxon>Sordariomycetidae</taxon>
        <taxon>Sordariales</taxon>
        <taxon>Schizotheciaceae</taxon>
        <taxon>Schizothecium</taxon>
    </lineage>
</organism>
<reference evidence="2" key="1">
    <citation type="submission" date="2023-06" db="EMBL/GenBank/DDBJ databases">
        <title>Genome-scale phylogeny and comparative genomics of the fungal order Sordariales.</title>
        <authorList>
            <consortium name="Lawrence Berkeley National Laboratory"/>
            <person name="Hensen N."/>
            <person name="Bonometti L."/>
            <person name="Westerberg I."/>
            <person name="Brannstrom I.O."/>
            <person name="Guillou S."/>
            <person name="Cros-Aarteil S."/>
            <person name="Calhoun S."/>
            <person name="Haridas S."/>
            <person name="Kuo A."/>
            <person name="Mondo S."/>
            <person name="Pangilinan J."/>
            <person name="Riley R."/>
            <person name="LaButti K."/>
            <person name="Andreopoulos B."/>
            <person name="Lipzen A."/>
            <person name="Chen C."/>
            <person name="Yanf M."/>
            <person name="Daum C."/>
            <person name="Ng V."/>
            <person name="Clum A."/>
            <person name="Steindorff A."/>
            <person name="Ohm R."/>
            <person name="Martin F."/>
            <person name="Silar P."/>
            <person name="Natvig D."/>
            <person name="Lalanne C."/>
            <person name="Gautier V."/>
            <person name="Ament-velasquez S.L."/>
            <person name="Kruys A."/>
            <person name="Hutchinson M.I."/>
            <person name="Powell A.J."/>
            <person name="Barry K."/>
            <person name="Miller A.N."/>
            <person name="Grigoriev I.V."/>
            <person name="Debuchy R."/>
            <person name="Gladieux P."/>
            <person name="Thoren M.H."/>
            <person name="Johannesson H."/>
        </authorList>
    </citation>
    <scope>NUCLEOTIDE SEQUENCE</scope>
    <source>
        <strain evidence="2">SMH3187-1</strain>
    </source>
</reference>